<evidence type="ECO:0000313" key="2">
    <source>
        <dbReference type="EMBL" id="ETO13709.1"/>
    </source>
</evidence>
<feature type="non-terminal residue" evidence="2">
    <location>
        <position position="426"/>
    </location>
</feature>
<comment type="caution">
    <text evidence="2">The sequence shown here is derived from an EMBL/GenBank/DDBJ whole genome shotgun (WGS) entry which is preliminary data.</text>
</comment>
<feature type="coiled-coil region" evidence="1">
    <location>
        <begin position="304"/>
        <end position="384"/>
    </location>
</feature>
<proteinExistence type="predicted"/>
<organism evidence="2 3">
    <name type="scientific">Reticulomyxa filosa</name>
    <dbReference type="NCBI Taxonomy" id="46433"/>
    <lineage>
        <taxon>Eukaryota</taxon>
        <taxon>Sar</taxon>
        <taxon>Rhizaria</taxon>
        <taxon>Retaria</taxon>
        <taxon>Foraminifera</taxon>
        <taxon>Monothalamids</taxon>
        <taxon>Reticulomyxidae</taxon>
        <taxon>Reticulomyxa</taxon>
    </lineage>
</organism>
<sequence>METEITVELNSQHQTQLSRLKQANDEYKLKIAALEKEHEESCEQLKKERDALAAQLHEANATQLEYVKLKQEFDTLTDAHQKKQQDLDKIKKLAHVLKTQNQKLQQEKSSTEDAAKKLEQVQLELAQLQQTYNDLQTKWEHEKGEWNKREEETRQTLAQYQNKEKTSEESKHEYVSKYEALRQSMEETNNTLTQVTKERDQYQKEVQLLQESIANLKLEWEKQKTEDIQNLKQKYKDVLNQNKANWKQKTEQMTQRLNEQITQLQSQKQDVCPTSSLLLEKQIQGIRESTEQKEKEWSDYKETNTESERTIQLLQQQLEQLKEDKQDTDSQNKVLQEIIKNHEQDQTAGKSNWEDEKNKHTNEIKTLLEQIEHLRTEKFDIETKHSKLMIEHKDLQFCSFLQFVLCPFIFQTFPSFKRLLFFQYTY</sequence>
<reference evidence="2 3" key="1">
    <citation type="journal article" date="2013" name="Curr. Biol.">
        <title>The Genome of the Foraminiferan Reticulomyxa filosa.</title>
        <authorList>
            <person name="Glockner G."/>
            <person name="Hulsmann N."/>
            <person name="Schleicher M."/>
            <person name="Noegel A.A."/>
            <person name="Eichinger L."/>
            <person name="Gallinger C."/>
            <person name="Pawlowski J."/>
            <person name="Sierra R."/>
            <person name="Euteneuer U."/>
            <person name="Pillet L."/>
            <person name="Moustafa A."/>
            <person name="Platzer M."/>
            <person name="Groth M."/>
            <person name="Szafranski K."/>
            <person name="Schliwa M."/>
        </authorList>
    </citation>
    <scope>NUCLEOTIDE SEQUENCE [LARGE SCALE GENOMIC DNA]</scope>
</reference>
<dbReference type="AlphaFoldDB" id="X6MIJ6"/>
<dbReference type="OMA" id="ELYKERH"/>
<evidence type="ECO:0000313" key="3">
    <source>
        <dbReference type="Proteomes" id="UP000023152"/>
    </source>
</evidence>
<name>X6MIJ6_RETFI</name>
<dbReference type="EMBL" id="ASPP01020434">
    <property type="protein sequence ID" value="ETO13709.1"/>
    <property type="molecule type" value="Genomic_DNA"/>
</dbReference>
<accession>X6MIJ6</accession>
<dbReference type="Proteomes" id="UP000023152">
    <property type="component" value="Unassembled WGS sequence"/>
</dbReference>
<keyword evidence="3" id="KW-1185">Reference proteome</keyword>
<gene>
    <name evidence="2" type="ORF">RFI_23660</name>
</gene>
<protein>
    <submittedName>
        <fullName evidence="2">Uncharacterized protein</fullName>
    </submittedName>
</protein>
<evidence type="ECO:0000256" key="1">
    <source>
        <dbReference type="SAM" id="Coils"/>
    </source>
</evidence>
<feature type="coiled-coil region" evidence="1">
    <location>
        <begin position="10"/>
        <end position="267"/>
    </location>
</feature>
<keyword evidence="1" id="KW-0175">Coiled coil</keyword>